<organism evidence="8 9">
    <name type="scientific">Seleniivibrio woodruffii</name>
    <dbReference type="NCBI Taxonomy" id="1078050"/>
    <lineage>
        <taxon>Bacteria</taxon>
        <taxon>Pseudomonadati</taxon>
        <taxon>Deferribacterota</taxon>
        <taxon>Deferribacteres</taxon>
        <taxon>Deferribacterales</taxon>
        <taxon>Geovibrionaceae</taxon>
        <taxon>Seleniivibrio</taxon>
    </lineage>
</organism>
<keyword evidence="5" id="KW-0812">Transmembrane</keyword>
<dbReference type="GO" id="GO:0016020">
    <property type="term" value="C:membrane"/>
    <property type="evidence" value="ECO:0007669"/>
    <property type="project" value="UniProtKB-SubCell"/>
</dbReference>
<evidence type="ECO:0000256" key="3">
    <source>
        <dbReference type="ARBA" id="ARBA00029447"/>
    </source>
</evidence>
<dbReference type="InterPro" id="IPR004089">
    <property type="entry name" value="MCPsignal_dom"/>
</dbReference>
<evidence type="ECO:0000256" key="4">
    <source>
        <dbReference type="PROSITE-ProRule" id="PRU00284"/>
    </source>
</evidence>
<dbReference type="PROSITE" id="PS50111">
    <property type="entry name" value="CHEMOTAXIS_TRANSDUC_2"/>
    <property type="match status" value="1"/>
</dbReference>
<dbReference type="Gene3D" id="1.10.287.950">
    <property type="entry name" value="Methyl-accepting chemotaxis protein"/>
    <property type="match status" value="1"/>
</dbReference>
<dbReference type="SUPFAM" id="SSF58104">
    <property type="entry name" value="Methyl-accepting chemotaxis protein (MCP) signaling domain"/>
    <property type="match status" value="1"/>
</dbReference>
<comment type="caution">
    <text evidence="8">The sequence shown here is derived from an EMBL/GenBank/DDBJ whole genome shotgun (WGS) entry which is preliminary data.</text>
</comment>
<evidence type="ECO:0000313" key="8">
    <source>
        <dbReference type="EMBL" id="TCK59804.1"/>
    </source>
</evidence>
<dbReference type="Pfam" id="PF00672">
    <property type="entry name" value="HAMP"/>
    <property type="match status" value="1"/>
</dbReference>
<dbReference type="EMBL" id="SMGG01000005">
    <property type="protein sequence ID" value="TCK59804.1"/>
    <property type="molecule type" value="Genomic_DNA"/>
</dbReference>
<dbReference type="Proteomes" id="UP000294614">
    <property type="component" value="Unassembled WGS sequence"/>
</dbReference>
<keyword evidence="9" id="KW-1185">Reference proteome</keyword>
<feature type="domain" description="Methyl-accepting transducer" evidence="6">
    <location>
        <begin position="267"/>
        <end position="503"/>
    </location>
</feature>
<evidence type="ECO:0000256" key="5">
    <source>
        <dbReference type="SAM" id="Phobius"/>
    </source>
</evidence>
<dbReference type="PRINTS" id="PR00260">
    <property type="entry name" value="CHEMTRNSDUCR"/>
</dbReference>
<comment type="similarity">
    <text evidence="3">Belongs to the methyl-accepting chemotaxis (MCP) protein family.</text>
</comment>
<keyword evidence="5" id="KW-0472">Membrane</keyword>
<dbReference type="InterPro" id="IPR003660">
    <property type="entry name" value="HAMP_dom"/>
</dbReference>
<dbReference type="RefSeq" id="WP_132873963.1">
    <property type="nucleotide sequence ID" value="NZ_SMGG01000005.1"/>
</dbReference>
<gene>
    <name evidence="8" type="ORF">C8D98_1971</name>
</gene>
<reference evidence="8 9" key="1">
    <citation type="submission" date="2019-03" db="EMBL/GenBank/DDBJ databases">
        <title>Genomic Encyclopedia of Type Strains, Phase IV (KMG-IV): sequencing the most valuable type-strain genomes for metagenomic binning, comparative biology and taxonomic classification.</title>
        <authorList>
            <person name="Goeker M."/>
        </authorList>
    </citation>
    <scope>NUCLEOTIDE SEQUENCE [LARGE SCALE GENOMIC DNA]</scope>
    <source>
        <strain evidence="8 9">DSM 24984</strain>
    </source>
</reference>
<proteinExistence type="inferred from homology"/>
<dbReference type="OrthoDB" id="9791237at2"/>
<evidence type="ECO:0000259" key="7">
    <source>
        <dbReference type="PROSITE" id="PS50885"/>
    </source>
</evidence>
<dbReference type="Pfam" id="PF00015">
    <property type="entry name" value="MCPsignal"/>
    <property type="match status" value="1"/>
</dbReference>
<dbReference type="SMART" id="SM00304">
    <property type="entry name" value="HAMP"/>
    <property type="match status" value="1"/>
</dbReference>
<protein>
    <submittedName>
        <fullName evidence="8">Methyl-accepting chemotaxis protein</fullName>
    </submittedName>
</protein>
<evidence type="ECO:0000259" key="6">
    <source>
        <dbReference type="PROSITE" id="PS50111"/>
    </source>
</evidence>
<sequence length="539" mass="58514">MNIRTKLLAAVTAVNIIIISIYVIYASDIKRDAVYSRIDGILISSAYSVTPFLREWHEKTAKTPPTEAEYAELMETLSEPVKGTGVEYLYAVIEKDGKLFFTADAATPEEYASKDFSAYMSAYEDASPKVAEAIKTGKPQYDEFTDDWGTFRSVFLPLGSIGGYQTVICVDYSLAEIKSEVNSAILGALWRGGLLFLISTAALVLLLNPIIKNARSIISRLESMSSEGLDLRSKVDINSGDEFGKIANHFNNFIDTTRAALSDIMSQVEVITGSGRRLKTSVQEIYGGISSQGQEIEMLMQSLNEMNLSITQIAESAVETSQKSTDTLNITSDSRKSVDTTVAQIEQIAASVEQNKKFIENLQQSAEAIGSISSVINDIADQTNLLALNAAIEAARAGEHGRGFAVVADEVRKLAEKTQSSTKEIDSMIAALQGEMQGIVENFTETTRKSEKGKDIAVVIGASISRINEHTNVTSDMIGRIASAAEEQAATSEEITCKVGNINEIAHKNTDDLEEINSSAAELNSVVTELKKAVSVFRI</sequence>
<dbReference type="GO" id="GO:0004888">
    <property type="term" value="F:transmembrane signaling receptor activity"/>
    <property type="evidence" value="ECO:0007669"/>
    <property type="project" value="InterPro"/>
</dbReference>
<evidence type="ECO:0000256" key="1">
    <source>
        <dbReference type="ARBA" id="ARBA00004370"/>
    </source>
</evidence>
<dbReference type="CDD" id="cd11386">
    <property type="entry name" value="MCP_signal"/>
    <property type="match status" value="1"/>
</dbReference>
<dbReference type="FunFam" id="1.10.287.950:FF:000001">
    <property type="entry name" value="Methyl-accepting chemotaxis sensory transducer"/>
    <property type="match status" value="1"/>
</dbReference>
<dbReference type="InterPro" id="IPR004090">
    <property type="entry name" value="Chemotax_Me-accpt_rcpt"/>
</dbReference>
<evidence type="ECO:0000313" key="9">
    <source>
        <dbReference type="Proteomes" id="UP000294614"/>
    </source>
</evidence>
<accession>A0A4R1K6I0</accession>
<keyword evidence="2 4" id="KW-0807">Transducer</keyword>
<keyword evidence="5" id="KW-1133">Transmembrane helix</keyword>
<dbReference type="GO" id="GO:0007165">
    <property type="term" value="P:signal transduction"/>
    <property type="evidence" value="ECO:0007669"/>
    <property type="project" value="UniProtKB-KW"/>
</dbReference>
<dbReference type="PROSITE" id="PS50885">
    <property type="entry name" value="HAMP"/>
    <property type="match status" value="1"/>
</dbReference>
<dbReference type="AlphaFoldDB" id="A0A4R1K6I0"/>
<dbReference type="CDD" id="cd06225">
    <property type="entry name" value="HAMP"/>
    <property type="match status" value="1"/>
</dbReference>
<name>A0A4R1K6I0_9BACT</name>
<comment type="subcellular location">
    <subcellularLocation>
        <location evidence="1">Membrane</location>
    </subcellularLocation>
</comment>
<dbReference type="GO" id="GO:0006935">
    <property type="term" value="P:chemotaxis"/>
    <property type="evidence" value="ECO:0007669"/>
    <property type="project" value="InterPro"/>
</dbReference>
<feature type="domain" description="HAMP" evidence="7">
    <location>
        <begin position="208"/>
        <end position="262"/>
    </location>
</feature>
<dbReference type="SMART" id="SM00283">
    <property type="entry name" value="MA"/>
    <property type="match status" value="1"/>
</dbReference>
<evidence type="ECO:0000256" key="2">
    <source>
        <dbReference type="ARBA" id="ARBA00023224"/>
    </source>
</evidence>
<dbReference type="PANTHER" id="PTHR32089:SF112">
    <property type="entry name" value="LYSOZYME-LIKE PROTEIN-RELATED"/>
    <property type="match status" value="1"/>
</dbReference>
<feature type="transmembrane region" description="Helical" evidence="5">
    <location>
        <begin position="7"/>
        <end position="25"/>
    </location>
</feature>
<dbReference type="PANTHER" id="PTHR32089">
    <property type="entry name" value="METHYL-ACCEPTING CHEMOTAXIS PROTEIN MCPB"/>
    <property type="match status" value="1"/>
</dbReference>